<accession>A0A0A8ZAN4</accession>
<keyword evidence="1" id="KW-0732">Signal</keyword>
<proteinExistence type="predicted"/>
<dbReference type="AlphaFoldDB" id="A0A0A8ZAN4"/>
<feature type="chain" id="PRO_5002062127" evidence="1">
    <location>
        <begin position="19"/>
        <end position="45"/>
    </location>
</feature>
<name>A0A0A8ZAN4_ARUDO</name>
<reference evidence="2" key="1">
    <citation type="submission" date="2014-09" db="EMBL/GenBank/DDBJ databases">
        <authorList>
            <person name="Magalhaes I.L.F."/>
            <person name="Oliveira U."/>
            <person name="Santos F.R."/>
            <person name="Vidigal T.H.D.A."/>
            <person name="Brescovit A.D."/>
            <person name="Santos A.J."/>
        </authorList>
    </citation>
    <scope>NUCLEOTIDE SEQUENCE</scope>
    <source>
        <tissue evidence="2">Shoot tissue taken approximately 20 cm above the soil surface</tissue>
    </source>
</reference>
<evidence type="ECO:0000313" key="2">
    <source>
        <dbReference type="EMBL" id="JAD36464.1"/>
    </source>
</evidence>
<organism evidence="2">
    <name type="scientific">Arundo donax</name>
    <name type="common">Giant reed</name>
    <name type="synonym">Donax arundinaceus</name>
    <dbReference type="NCBI Taxonomy" id="35708"/>
    <lineage>
        <taxon>Eukaryota</taxon>
        <taxon>Viridiplantae</taxon>
        <taxon>Streptophyta</taxon>
        <taxon>Embryophyta</taxon>
        <taxon>Tracheophyta</taxon>
        <taxon>Spermatophyta</taxon>
        <taxon>Magnoliopsida</taxon>
        <taxon>Liliopsida</taxon>
        <taxon>Poales</taxon>
        <taxon>Poaceae</taxon>
        <taxon>PACMAD clade</taxon>
        <taxon>Arundinoideae</taxon>
        <taxon>Arundineae</taxon>
        <taxon>Arundo</taxon>
    </lineage>
</organism>
<evidence type="ECO:0000256" key="1">
    <source>
        <dbReference type="SAM" id="SignalP"/>
    </source>
</evidence>
<dbReference type="EMBL" id="GBRH01261431">
    <property type="protein sequence ID" value="JAD36464.1"/>
    <property type="molecule type" value="Transcribed_RNA"/>
</dbReference>
<sequence length="45" mass="5238">MLISCLLSIMYWTCYINSKNYNQPKQNEVNQSKSLKKTDNLVVAL</sequence>
<feature type="signal peptide" evidence="1">
    <location>
        <begin position="1"/>
        <end position="18"/>
    </location>
</feature>
<reference evidence="2" key="2">
    <citation type="journal article" date="2015" name="Data Brief">
        <title>Shoot transcriptome of the giant reed, Arundo donax.</title>
        <authorList>
            <person name="Barrero R.A."/>
            <person name="Guerrero F.D."/>
            <person name="Moolhuijzen P."/>
            <person name="Goolsby J.A."/>
            <person name="Tidwell J."/>
            <person name="Bellgard S.E."/>
            <person name="Bellgard M.I."/>
        </authorList>
    </citation>
    <scope>NUCLEOTIDE SEQUENCE</scope>
    <source>
        <tissue evidence="2">Shoot tissue taken approximately 20 cm above the soil surface</tissue>
    </source>
</reference>
<protein>
    <submittedName>
        <fullName evidence="2">Uncharacterized protein</fullName>
    </submittedName>
</protein>